<evidence type="ECO:0000313" key="2">
    <source>
        <dbReference type="Proteomes" id="UP001153076"/>
    </source>
</evidence>
<proteinExistence type="predicted"/>
<dbReference type="OrthoDB" id="1302181at2759"/>
<name>A0A9Q1KV81_9CARY</name>
<organism evidence="1 2">
    <name type="scientific">Carnegiea gigantea</name>
    <dbReference type="NCBI Taxonomy" id="171969"/>
    <lineage>
        <taxon>Eukaryota</taxon>
        <taxon>Viridiplantae</taxon>
        <taxon>Streptophyta</taxon>
        <taxon>Embryophyta</taxon>
        <taxon>Tracheophyta</taxon>
        <taxon>Spermatophyta</taxon>
        <taxon>Magnoliopsida</taxon>
        <taxon>eudicotyledons</taxon>
        <taxon>Gunneridae</taxon>
        <taxon>Pentapetalae</taxon>
        <taxon>Caryophyllales</taxon>
        <taxon>Cactineae</taxon>
        <taxon>Cactaceae</taxon>
        <taxon>Cactoideae</taxon>
        <taxon>Echinocereeae</taxon>
        <taxon>Carnegiea</taxon>
    </lineage>
</organism>
<dbReference type="Proteomes" id="UP001153076">
    <property type="component" value="Unassembled WGS sequence"/>
</dbReference>
<reference evidence="1" key="1">
    <citation type="submission" date="2022-04" db="EMBL/GenBank/DDBJ databases">
        <title>Carnegiea gigantea Genome sequencing and assembly v2.</title>
        <authorList>
            <person name="Copetti D."/>
            <person name="Sanderson M.J."/>
            <person name="Burquez A."/>
            <person name="Wojciechowski M.F."/>
        </authorList>
    </citation>
    <scope>NUCLEOTIDE SEQUENCE</scope>
    <source>
        <strain evidence="1">SGP5-SGP5p</strain>
        <tissue evidence="1">Aerial part</tissue>
    </source>
</reference>
<comment type="caution">
    <text evidence="1">The sequence shown here is derived from an EMBL/GenBank/DDBJ whole genome shotgun (WGS) entry which is preliminary data.</text>
</comment>
<sequence length="278" mass="31767">MQREKAMREHYIKLLTSVIDIIRQQCKAKWITYGDDCTRYFFARAKQRKTTLYIYKLQDEQGRMVQGFPVVATIMQNYYKRLLGEQNTQRRQIDPHLAICAPFTEKNIKTAIFSIPNTKSPGPYGFSSGFFKTTWHITGGMVIDAIQQFFLTEHMPDYLGETKLVLIPKVKVYPYPTAAMPRGYRFPRGFPPHELVLEKNWWLSRTFSAKASLTALHSSGKEVGTTLFKKPTSGSLGRWNIGDEVRLYGLELQLLGTYQQPGCSSTKGSLSTAKWPGS</sequence>
<accession>A0A9Q1KV81</accession>
<evidence type="ECO:0000313" key="1">
    <source>
        <dbReference type="EMBL" id="KAJ8450515.1"/>
    </source>
</evidence>
<dbReference type="AlphaFoldDB" id="A0A9Q1KV81"/>
<gene>
    <name evidence="1" type="ORF">Cgig2_002200</name>
</gene>
<keyword evidence="2" id="KW-1185">Reference proteome</keyword>
<protein>
    <submittedName>
        <fullName evidence="1">Uncharacterized protein</fullName>
    </submittedName>
</protein>
<dbReference type="EMBL" id="JAKOGI010000015">
    <property type="protein sequence ID" value="KAJ8450515.1"/>
    <property type="molecule type" value="Genomic_DNA"/>
</dbReference>